<name>A0A3D8PPQ9_9BACI</name>
<evidence type="ECO:0000313" key="2">
    <source>
        <dbReference type="Proteomes" id="UP000257143"/>
    </source>
</evidence>
<organism evidence="1 2">
    <name type="scientific">Oceanobacillus arenosus</name>
    <dbReference type="NCBI Taxonomy" id="1229153"/>
    <lineage>
        <taxon>Bacteria</taxon>
        <taxon>Bacillati</taxon>
        <taxon>Bacillota</taxon>
        <taxon>Bacilli</taxon>
        <taxon>Bacillales</taxon>
        <taxon>Bacillaceae</taxon>
        <taxon>Oceanobacillus</taxon>
    </lineage>
</organism>
<reference evidence="2" key="1">
    <citation type="submission" date="2017-11" db="EMBL/GenBank/DDBJ databases">
        <authorList>
            <person name="Zhu W."/>
        </authorList>
    </citation>
    <scope>NUCLEOTIDE SEQUENCE [LARGE SCALE GENOMIC DNA]</scope>
    <source>
        <strain evidence="2">CAU 1183</strain>
    </source>
</reference>
<dbReference type="EMBL" id="PIOC01000023">
    <property type="protein sequence ID" value="RDW17025.1"/>
    <property type="molecule type" value="Genomic_DNA"/>
</dbReference>
<dbReference type="Proteomes" id="UP000257143">
    <property type="component" value="Unassembled WGS sequence"/>
</dbReference>
<gene>
    <name evidence="1" type="ORF">CWR48_15600</name>
</gene>
<dbReference type="RefSeq" id="WP_115774256.1">
    <property type="nucleotide sequence ID" value="NZ_PIOC01000023.1"/>
</dbReference>
<evidence type="ECO:0008006" key="3">
    <source>
        <dbReference type="Google" id="ProtNLM"/>
    </source>
</evidence>
<sequence>MSEKVKVTKEQAEAIKKAVELHGEDYVVDTHCLKQKNRSLWTHYLALNDMEMWKLARAVYRGYEVEPEFKVGDKIIDSLVDNCPIIEVTEIEKYYLIGFWLTDIGSKVTTSVKRHRARHATPSEIAQEKERRWWASHGREVWELRRGDLLISSTDQFSCDVKFVEESDETGTLLVNGVKDEFLEDMDDVINKYIILAFVENRLDGAGDE</sequence>
<evidence type="ECO:0000313" key="1">
    <source>
        <dbReference type="EMBL" id="RDW17025.1"/>
    </source>
</evidence>
<proteinExistence type="predicted"/>
<protein>
    <recommendedName>
        <fullName evidence="3">DUF1642 domain-containing protein</fullName>
    </recommendedName>
</protein>
<accession>A0A3D8PPQ9</accession>
<dbReference type="OrthoDB" id="2968318at2"/>
<comment type="caution">
    <text evidence="1">The sequence shown here is derived from an EMBL/GenBank/DDBJ whole genome shotgun (WGS) entry which is preliminary data.</text>
</comment>
<keyword evidence="2" id="KW-1185">Reference proteome</keyword>
<dbReference type="AlphaFoldDB" id="A0A3D8PPQ9"/>